<keyword evidence="10 13" id="KW-0408">Iron</keyword>
<evidence type="ECO:0000256" key="14">
    <source>
        <dbReference type="RuleBase" id="RU000461"/>
    </source>
</evidence>
<dbReference type="PRINTS" id="PR00385">
    <property type="entry name" value="P450"/>
</dbReference>
<evidence type="ECO:0000256" key="13">
    <source>
        <dbReference type="PIRSR" id="PIRSR602401-1"/>
    </source>
</evidence>
<proteinExistence type="inferred from homology"/>
<dbReference type="Pfam" id="PF00067">
    <property type="entry name" value="p450"/>
    <property type="match status" value="1"/>
</dbReference>
<dbReference type="CDD" id="cd11072">
    <property type="entry name" value="CYP71-like"/>
    <property type="match status" value="1"/>
</dbReference>
<dbReference type="InterPro" id="IPR001128">
    <property type="entry name" value="Cyt_P450"/>
</dbReference>
<evidence type="ECO:0000256" key="12">
    <source>
        <dbReference type="ARBA" id="ARBA00023136"/>
    </source>
</evidence>
<dbReference type="InterPro" id="IPR002401">
    <property type="entry name" value="Cyt_P450_E_grp-I"/>
</dbReference>
<dbReference type="FunFam" id="1.10.630.10:FF:000008">
    <property type="entry name" value="Cytochrome P450 71D8"/>
    <property type="match status" value="1"/>
</dbReference>
<organism evidence="15 16">
    <name type="scientific">Setaria viridis</name>
    <name type="common">Green bristlegrass</name>
    <name type="synonym">Setaria italica subsp. viridis</name>
    <dbReference type="NCBI Taxonomy" id="4556"/>
    <lineage>
        <taxon>Eukaryota</taxon>
        <taxon>Viridiplantae</taxon>
        <taxon>Streptophyta</taxon>
        <taxon>Embryophyta</taxon>
        <taxon>Tracheophyta</taxon>
        <taxon>Spermatophyta</taxon>
        <taxon>Magnoliopsida</taxon>
        <taxon>Liliopsida</taxon>
        <taxon>Poales</taxon>
        <taxon>Poaceae</taxon>
        <taxon>PACMAD clade</taxon>
        <taxon>Panicoideae</taxon>
        <taxon>Panicodae</taxon>
        <taxon>Paniceae</taxon>
        <taxon>Cenchrinae</taxon>
        <taxon>Setaria</taxon>
    </lineage>
</organism>
<dbReference type="PANTHER" id="PTHR47955">
    <property type="entry name" value="CYTOCHROME P450 FAMILY 71 PROTEIN"/>
    <property type="match status" value="1"/>
</dbReference>
<evidence type="ECO:0000256" key="6">
    <source>
        <dbReference type="ARBA" id="ARBA00022723"/>
    </source>
</evidence>
<dbReference type="OMA" id="DRHLNAT"/>
<accession>A0A4U6SZA4</accession>
<dbReference type="GO" id="GO:0005506">
    <property type="term" value="F:iron ion binding"/>
    <property type="evidence" value="ECO:0007669"/>
    <property type="project" value="InterPro"/>
</dbReference>
<dbReference type="GO" id="GO:0051502">
    <property type="term" value="P:diterpene phytoalexin biosynthetic process"/>
    <property type="evidence" value="ECO:0007669"/>
    <property type="project" value="UniProtKB-ARBA"/>
</dbReference>
<dbReference type="AlphaFoldDB" id="A0A4U6SZA4"/>
<dbReference type="EMBL" id="CM016560">
    <property type="protein sequence ID" value="TKV93674.1"/>
    <property type="molecule type" value="Genomic_DNA"/>
</dbReference>
<dbReference type="GO" id="GO:0020037">
    <property type="term" value="F:heme binding"/>
    <property type="evidence" value="ECO:0007669"/>
    <property type="project" value="InterPro"/>
</dbReference>
<evidence type="ECO:0000256" key="5">
    <source>
        <dbReference type="ARBA" id="ARBA00022692"/>
    </source>
</evidence>
<dbReference type="SUPFAM" id="SSF48264">
    <property type="entry name" value="Cytochrome P450"/>
    <property type="match status" value="1"/>
</dbReference>
<evidence type="ECO:0000313" key="15">
    <source>
        <dbReference type="EMBL" id="TKV93674.1"/>
    </source>
</evidence>
<evidence type="ECO:0000256" key="4">
    <source>
        <dbReference type="ARBA" id="ARBA00022617"/>
    </source>
</evidence>
<keyword evidence="9 14" id="KW-0560">Oxidoreductase</keyword>
<evidence type="ECO:0000256" key="8">
    <source>
        <dbReference type="ARBA" id="ARBA00022989"/>
    </source>
</evidence>
<dbReference type="PRINTS" id="PR00463">
    <property type="entry name" value="EP450I"/>
</dbReference>
<dbReference type="PROSITE" id="PS00086">
    <property type="entry name" value="CYTOCHROME_P450"/>
    <property type="match status" value="1"/>
</dbReference>
<dbReference type="GO" id="GO:0016020">
    <property type="term" value="C:membrane"/>
    <property type="evidence" value="ECO:0007669"/>
    <property type="project" value="UniProtKB-SubCell"/>
</dbReference>
<evidence type="ECO:0000256" key="3">
    <source>
        <dbReference type="ARBA" id="ARBA00010617"/>
    </source>
</evidence>
<dbReference type="GO" id="GO:0016709">
    <property type="term" value="F:oxidoreductase activity, acting on paired donors, with incorporation or reduction of molecular oxygen, NAD(P)H as one donor, and incorporation of one atom of oxygen"/>
    <property type="evidence" value="ECO:0007669"/>
    <property type="project" value="UniProtKB-ARBA"/>
</dbReference>
<feature type="binding site" description="axial binding residue" evidence="13">
    <location>
        <position position="443"/>
    </location>
    <ligand>
        <name>heme</name>
        <dbReference type="ChEBI" id="CHEBI:30413"/>
    </ligand>
    <ligandPart>
        <name>Fe</name>
        <dbReference type="ChEBI" id="CHEBI:18248"/>
    </ligandPart>
</feature>
<keyword evidence="12" id="KW-0472">Membrane</keyword>
<comment type="similarity">
    <text evidence="3 14">Belongs to the cytochrome P450 family.</text>
</comment>
<dbReference type="InterPro" id="IPR017972">
    <property type="entry name" value="Cyt_P450_CS"/>
</dbReference>
<dbReference type="InterPro" id="IPR036396">
    <property type="entry name" value="Cyt_P450_sf"/>
</dbReference>
<keyword evidence="6 13" id="KW-0479">Metal-binding</keyword>
<keyword evidence="4 13" id="KW-0349">Heme</keyword>
<protein>
    <recommendedName>
        <fullName evidence="17">Cytochrome P450</fullName>
    </recommendedName>
</protein>
<dbReference type="Gramene" id="TKV93674">
    <property type="protein sequence ID" value="TKV93674"/>
    <property type="gene ID" value="SEVIR_9G241000v2"/>
</dbReference>
<evidence type="ECO:0008006" key="17">
    <source>
        <dbReference type="Google" id="ProtNLM"/>
    </source>
</evidence>
<sequence length="505" mass="56083">MEDNKVLLAVALAVLLAVLSKLKSRLVAKPKLKLPPGPWTLPLIGSLHHLVTSPSIYRAMRGLSHKYGPLMMLRLGEVPTLVVSSPEAAEAITKTHDITFADRHLNATIAVLTFDGTDIVFGSYGERWRQLRKISVLELLSVARVQSFRRIREEEVARFVQSLAASAGAGAAPVNLTKMISKLINDTFVRESVGGRCKYQDEYLEAFDTAVRQTSVLTVADLFPSSRLMQVLGSAPRKALACRKRIERILEQIIQEKKEAFDSGDETAHEGLLGVLLKLQKDRSTPTPLTNDTILTIMFDMFGAGSDTSSTTLNWCMTELVRSPAAMAKAQAEVREAWKGKTMITEDDLEGLSYLKLVIKEALRLHCPLPLLLPRQCRETCQVMGYDIPKGTSVFINAWAICRDPKYWDDAEEFKPERFEKNNIDYKGTNYEFLPFGSGRRMCPGANLGIANVELALASLLYHFDWKLPDGMEPKDVDVWEASGLIGKKNTGLIVHPVTRVAPAS</sequence>
<keyword evidence="8" id="KW-1133">Transmembrane helix</keyword>
<keyword evidence="16" id="KW-1185">Reference proteome</keyword>
<keyword evidence="7" id="KW-0611">Plant defense</keyword>
<keyword evidence="5" id="KW-0812">Transmembrane</keyword>
<evidence type="ECO:0000256" key="11">
    <source>
        <dbReference type="ARBA" id="ARBA00023033"/>
    </source>
</evidence>
<evidence type="ECO:0000256" key="9">
    <source>
        <dbReference type="ARBA" id="ARBA00023002"/>
    </source>
</evidence>
<gene>
    <name evidence="15" type="ORF">SEVIR_9G241000v2</name>
</gene>
<comment type="subcellular location">
    <subcellularLocation>
        <location evidence="2">Membrane</location>
        <topology evidence="2">Single-pass membrane protein</topology>
    </subcellularLocation>
</comment>
<name>A0A4U6SZA4_SETVI</name>
<evidence type="ECO:0000256" key="1">
    <source>
        <dbReference type="ARBA" id="ARBA00001971"/>
    </source>
</evidence>
<comment type="cofactor">
    <cofactor evidence="1 13">
        <name>heme</name>
        <dbReference type="ChEBI" id="CHEBI:30413"/>
    </cofactor>
</comment>
<evidence type="ECO:0000313" key="16">
    <source>
        <dbReference type="Proteomes" id="UP000298652"/>
    </source>
</evidence>
<dbReference type="PANTHER" id="PTHR47955:SF11">
    <property type="entry name" value="4-HYDROXYPHENYLACETALDEHYDE OXIME MONOOXYGENASE"/>
    <property type="match status" value="1"/>
</dbReference>
<keyword evidence="11 14" id="KW-0503">Monooxygenase</keyword>
<dbReference type="Proteomes" id="UP000298652">
    <property type="component" value="Chromosome 9"/>
</dbReference>
<evidence type="ECO:0000256" key="10">
    <source>
        <dbReference type="ARBA" id="ARBA00023004"/>
    </source>
</evidence>
<reference evidence="15" key="1">
    <citation type="submission" date="2019-03" db="EMBL/GenBank/DDBJ databases">
        <title>WGS assembly of Setaria viridis.</title>
        <authorList>
            <person name="Huang P."/>
            <person name="Jenkins J."/>
            <person name="Grimwood J."/>
            <person name="Barry K."/>
            <person name="Healey A."/>
            <person name="Mamidi S."/>
            <person name="Sreedasyam A."/>
            <person name="Shu S."/>
            <person name="Feldman M."/>
            <person name="Wu J."/>
            <person name="Yu Y."/>
            <person name="Chen C."/>
            <person name="Johnson J."/>
            <person name="Rokhsar D."/>
            <person name="Baxter I."/>
            <person name="Schmutz J."/>
            <person name="Brutnell T."/>
            <person name="Kellogg E."/>
        </authorList>
    </citation>
    <scope>NUCLEOTIDE SEQUENCE [LARGE SCALE GENOMIC DNA]</scope>
</reference>
<evidence type="ECO:0000256" key="7">
    <source>
        <dbReference type="ARBA" id="ARBA00022821"/>
    </source>
</evidence>
<evidence type="ECO:0000256" key="2">
    <source>
        <dbReference type="ARBA" id="ARBA00004167"/>
    </source>
</evidence>
<dbReference type="GO" id="GO:0010333">
    <property type="term" value="F:terpene synthase activity"/>
    <property type="evidence" value="ECO:0007669"/>
    <property type="project" value="UniProtKB-ARBA"/>
</dbReference>
<dbReference type="GO" id="GO:0006952">
    <property type="term" value="P:defense response"/>
    <property type="evidence" value="ECO:0007669"/>
    <property type="project" value="UniProtKB-KW"/>
</dbReference>
<dbReference type="Gene3D" id="1.10.630.10">
    <property type="entry name" value="Cytochrome P450"/>
    <property type="match status" value="1"/>
</dbReference>